<evidence type="ECO:0000256" key="4">
    <source>
        <dbReference type="ARBA" id="ARBA00023163"/>
    </source>
</evidence>
<proteinExistence type="predicted"/>
<evidence type="ECO:0000256" key="2">
    <source>
        <dbReference type="ARBA" id="ARBA00023015"/>
    </source>
</evidence>
<dbReference type="PANTHER" id="PTHR31391">
    <property type="entry name" value="B3 DOMAIN-CONTAINING PROTEIN OS11G0197600-RELATED"/>
    <property type="match status" value="1"/>
</dbReference>
<evidence type="ECO:0000259" key="6">
    <source>
        <dbReference type="PROSITE" id="PS50863"/>
    </source>
</evidence>
<comment type="subcellular location">
    <subcellularLocation>
        <location evidence="1">Nucleus</location>
    </subcellularLocation>
</comment>
<reference evidence="7 8" key="1">
    <citation type="journal article" date="2013" name="Proc. Natl. Acad. Sci. U.S.A.">
        <title>Fine-scale variation in meiotic recombination in Mimulus inferred from population shotgun sequencing.</title>
        <authorList>
            <person name="Hellsten U."/>
            <person name="Wright K.M."/>
            <person name="Jenkins J."/>
            <person name="Shu S."/>
            <person name="Yuan Y."/>
            <person name="Wessler S.R."/>
            <person name="Schmutz J."/>
            <person name="Willis J.H."/>
            <person name="Rokhsar D.S."/>
        </authorList>
    </citation>
    <scope>NUCLEOTIDE SEQUENCE [LARGE SCALE GENOMIC DNA]</scope>
    <source>
        <strain evidence="8">cv. DUN x IM62</strain>
    </source>
</reference>
<name>A0A022RQD6_ERYGU</name>
<dbReference type="STRING" id="4155.A0A022RQD6"/>
<dbReference type="PROSITE" id="PS50863">
    <property type="entry name" value="B3"/>
    <property type="match status" value="1"/>
</dbReference>
<evidence type="ECO:0000313" key="7">
    <source>
        <dbReference type="EMBL" id="EYU42269.1"/>
    </source>
</evidence>
<keyword evidence="2" id="KW-0805">Transcription regulation</keyword>
<organism evidence="7 8">
    <name type="scientific">Erythranthe guttata</name>
    <name type="common">Yellow monkey flower</name>
    <name type="synonym">Mimulus guttatus</name>
    <dbReference type="NCBI Taxonomy" id="4155"/>
    <lineage>
        <taxon>Eukaryota</taxon>
        <taxon>Viridiplantae</taxon>
        <taxon>Streptophyta</taxon>
        <taxon>Embryophyta</taxon>
        <taxon>Tracheophyta</taxon>
        <taxon>Spermatophyta</taxon>
        <taxon>Magnoliopsida</taxon>
        <taxon>eudicotyledons</taxon>
        <taxon>Gunneridae</taxon>
        <taxon>Pentapetalae</taxon>
        <taxon>asterids</taxon>
        <taxon>lamiids</taxon>
        <taxon>Lamiales</taxon>
        <taxon>Phrymaceae</taxon>
        <taxon>Erythranthe</taxon>
    </lineage>
</organism>
<keyword evidence="8" id="KW-1185">Reference proteome</keyword>
<evidence type="ECO:0000313" key="8">
    <source>
        <dbReference type="Proteomes" id="UP000030748"/>
    </source>
</evidence>
<dbReference type="Proteomes" id="UP000030748">
    <property type="component" value="Unassembled WGS sequence"/>
</dbReference>
<dbReference type="InterPro" id="IPR015300">
    <property type="entry name" value="DNA-bd_pseudobarrel_sf"/>
</dbReference>
<evidence type="ECO:0000256" key="3">
    <source>
        <dbReference type="ARBA" id="ARBA00023125"/>
    </source>
</evidence>
<protein>
    <recommendedName>
        <fullName evidence="6">TF-B3 domain-containing protein</fullName>
    </recommendedName>
</protein>
<dbReference type="EMBL" id="KI630297">
    <property type="protein sequence ID" value="EYU42269.1"/>
    <property type="molecule type" value="Genomic_DNA"/>
</dbReference>
<dbReference type="GO" id="GO:0005634">
    <property type="term" value="C:nucleus"/>
    <property type="evidence" value="ECO:0007669"/>
    <property type="project" value="UniProtKB-SubCell"/>
</dbReference>
<feature type="domain" description="TF-B3" evidence="6">
    <location>
        <begin position="41"/>
        <end position="136"/>
    </location>
</feature>
<dbReference type="GO" id="GO:0003677">
    <property type="term" value="F:DNA binding"/>
    <property type="evidence" value="ECO:0007669"/>
    <property type="project" value="UniProtKB-KW"/>
</dbReference>
<keyword evidence="5" id="KW-0539">Nucleus</keyword>
<keyword evidence="3" id="KW-0238">DNA-binding</keyword>
<accession>A0A022RQD6</accession>
<feature type="non-terminal residue" evidence="7">
    <location>
        <position position="1"/>
    </location>
</feature>
<dbReference type="CDD" id="cd10017">
    <property type="entry name" value="B3_DNA"/>
    <property type="match status" value="1"/>
</dbReference>
<gene>
    <name evidence="7" type="ORF">MIMGU_mgv1a018767mg</name>
</gene>
<dbReference type="AlphaFoldDB" id="A0A022RQD6"/>
<dbReference type="PANTHER" id="PTHR31391:SF64">
    <property type="entry name" value="B3 DOMAIN-CONTAINING PROTEIN OS06G0112300"/>
    <property type="match status" value="1"/>
</dbReference>
<sequence length="159" mass="17763">ACTTEHAPGNEEIRRAEFDSSPEAAKADEDEICYLSGKPYFDIIIGKTHLNRPRGLYPPISMTQRLPRATIPAVLRHGGKTWNMSYCGDAARPRFDYKWKAFVADNHLKVGDGCVFELMESDSRNAVFKVMIVRGEIPPELQALIDSRGKSEAVPIVID</sequence>
<keyword evidence="4" id="KW-0804">Transcription</keyword>
<dbReference type="InterPro" id="IPR044837">
    <property type="entry name" value="REM16-like"/>
</dbReference>
<dbReference type="InterPro" id="IPR003340">
    <property type="entry name" value="B3_DNA-bd"/>
</dbReference>
<evidence type="ECO:0000256" key="1">
    <source>
        <dbReference type="ARBA" id="ARBA00004123"/>
    </source>
</evidence>
<dbReference type="Pfam" id="PF02362">
    <property type="entry name" value="B3"/>
    <property type="match status" value="1"/>
</dbReference>
<dbReference type="SUPFAM" id="SSF101936">
    <property type="entry name" value="DNA-binding pseudobarrel domain"/>
    <property type="match status" value="1"/>
</dbReference>
<evidence type="ECO:0000256" key="5">
    <source>
        <dbReference type="ARBA" id="ARBA00023242"/>
    </source>
</evidence>
<dbReference type="Gene3D" id="2.40.330.10">
    <property type="entry name" value="DNA-binding pseudobarrel domain"/>
    <property type="match status" value="1"/>
</dbReference>
<dbReference type="eggNOG" id="ENOG502S4NC">
    <property type="taxonomic scope" value="Eukaryota"/>
</dbReference>